<proteinExistence type="predicted"/>
<evidence type="ECO:0000313" key="1">
    <source>
        <dbReference type="EMBL" id="TPG26178.1"/>
    </source>
</evidence>
<sequence>MPRGMAALADVEAIRANRPDAETVALAAKIAHAERSAEATAEAYLVNAGGLIEALHHCLSFSQELQKLALDARTRSMTNHMVGPNGEKPTGTTINAWHQNLLTHVLVHATSRPNVRCILDDIISFVDVVREIGGDVHCDAAEEPFVKSLAPHFPPRFKLDCIAQMAEDAATQRKCNDYNGKREPVSVGILLPVAFSNEIVVLKLCYGHALAFAAKYGIQLRNCGIDEPWESVGNYW</sequence>
<comment type="caution">
    <text evidence="1">The sequence shown here is derived from an EMBL/GenBank/DDBJ whole genome shotgun (WGS) entry which is preliminary data.</text>
</comment>
<dbReference type="EMBL" id="RCZG01000023">
    <property type="protein sequence ID" value="TPG26178.1"/>
    <property type="molecule type" value="Genomic_DNA"/>
</dbReference>
<dbReference type="Proteomes" id="UP000320095">
    <property type="component" value="Unassembled WGS sequence"/>
</dbReference>
<organism evidence="1 2">
    <name type="scientific">Mycolicibacterium hodleri</name>
    <dbReference type="NCBI Taxonomy" id="49897"/>
    <lineage>
        <taxon>Bacteria</taxon>
        <taxon>Bacillati</taxon>
        <taxon>Actinomycetota</taxon>
        <taxon>Actinomycetes</taxon>
        <taxon>Mycobacteriales</taxon>
        <taxon>Mycobacteriaceae</taxon>
        <taxon>Mycolicibacterium</taxon>
    </lineage>
</organism>
<accession>A0A502DLJ4</accession>
<evidence type="ECO:0000313" key="2">
    <source>
        <dbReference type="Proteomes" id="UP000320095"/>
    </source>
</evidence>
<reference evidence="1 2" key="1">
    <citation type="journal article" date="2019" name="Environ. Microbiol.">
        <title>Species interactions and distinct microbial communities in high Arctic permafrost affected cryosols are associated with the CH4 and CO2 gas fluxes.</title>
        <authorList>
            <person name="Altshuler I."/>
            <person name="Hamel J."/>
            <person name="Turney S."/>
            <person name="Magnuson E."/>
            <person name="Levesque R."/>
            <person name="Greer C."/>
            <person name="Whyte L.G."/>
        </authorList>
    </citation>
    <scope>NUCLEOTIDE SEQUENCE [LARGE SCALE GENOMIC DNA]</scope>
    <source>
        <strain evidence="1 2">S5.20</strain>
    </source>
</reference>
<protein>
    <submittedName>
        <fullName evidence="1">Uncharacterized protein</fullName>
    </submittedName>
</protein>
<keyword evidence="2" id="KW-1185">Reference proteome</keyword>
<dbReference type="AlphaFoldDB" id="A0A502DLJ4"/>
<name>A0A502DLJ4_9MYCO</name>
<gene>
    <name evidence="1" type="ORF">EAH80_29355</name>
</gene>